<dbReference type="EC" id="4.1.-.-" evidence="7"/>
<dbReference type="EMBL" id="UFQR01000004">
    <property type="protein sequence ID" value="SSW95378.1"/>
    <property type="molecule type" value="Genomic_DNA"/>
</dbReference>
<accession>A0A3B0M5H6</accession>
<dbReference type="GO" id="GO:0006107">
    <property type="term" value="P:oxaloacetate metabolic process"/>
    <property type="evidence" value="ECO:0007669"/>
    <property type="project" value="TreeGrafter"/>
</dbReference>
<protein>
    <submittedName>
        <fullName evidence="7">Citrate lyase subunit beta-like protein</fullName>
        <ecNumber evidence="7">4.1.-.-</ecNumber>
    </submittedName>
</protein>
<sequence length="282" mass="31115">MVFMKENVTYLFVPANKKELFSKALECGADAIIIDLENSVHPAEKTHGRENIVSWFAAVNGDSITTKIYIRINHPECVDFIHDVKMLNSLVGASITGIMVPKMESGDTIDRIKNHLTDKLTELPFIGIIETARGVHCSYAIANSGTTRIAFGSLDYSLDINCQQTSDAFLYARSQIVVASRVANLSAPIDCVTPDFFSSDTLSVDAQHAQSLGFGAKLCIHPKQVSIVAKVFSPSEEQKQWANKVIEQSKDNYAFQVEGVMVDLPLIKQASRLLGKSDRKFK</sequence>
<feature type="domain" description="HpcH/HpaI aldolase/citrate lyase" evidence="6">
    <location>
        <begin position="10"/>
        <end position="222"/>
    </location>
</feature>
<dbReference type="InterPro" id="IPR040442">
    <property type="entry name" value="Pyrv_kinase-like_dom_sf"/>
</dbReference>
<feature type="binding site" evidence="5">
    <location>
        <position position="130"/>
    </location>
    <ligand>
        <name>Mg(2+)</name>
        <dbReference type="ChEBI" id="CHEBI:18420"/>
    </ligand>
</feature>
<dbReference type="InterPro" id="IPR005000">
    <property type="entry name" value="Aldolase/citrate-lyase_domain"/>
</dbReference>
<comment type="cofactor">
    <cofactor evidence="1">
        <name>Mg(2+)</name>
        <dbReference type="ChEBI" id="CHEBI:18420"/>
    </cofactor>
</comment>
<feature type="binding site" evidence="4">
    <location>
        <position position="71"/>
    </location>
    <ligand>
        <name>substrate</name>
    </ligand>
</feature>
<dbReference type="GO" id="GO:0016829">
    <property type="term" value="F:lyase activity"/>
    <property type="evidence" value="ECO:0007669"/>
    <property type="project" value="UniProtKB-KW"/>
</dbReference>
<evidence type="ECO:0000256" key="3">
    <source>
        <dbReference type="ARBA" id="ARBA00022842"/>
    </source>
</evidence>
<dbReference type="PANTHER" id="PTHR32308:SF0">
    <property type="entry name" value="HPCH_HPAI ALDOLASE_CITRATE LYASE DOMAIN-CONTAINING PROTEIN"/>
    <property type="match status" value="1"/>
</dbReference>
<dbReference type="PANTHER" id="PTHR32308">
    <property type="entry name" value="LYASE BETA SUBUNIT, PUTATIVE (AFU_ORTHOLOGUE AFUA_4G13030)-RELATED"/>
    <property type="match status" value="1"/>
</dbReference>
<reference evidence="7" key="1">
    <citation type="submission" date="2018-04" db="EMBL/GenBank/DDBJ databases">
        <authorList>
            <person name="Go L.Y."/>
            <person name="Mitchell J.A."/>
        </authorList>
    </citation>
    <scope>NUCLEOTIDE SEQUENCE</scope>
    <source>
        <strain evidence="7">ARTV</strain>
    </source>
</reference>
<evidence type="ECO:0000256" key="1">
    <source>
        <dbReference type="ARBA" id="ARBA00001946"/>
    </source>
</evidence>
<dbReference type="Pfam" id="PF03328">
    <property type="entry name" value="HpcH_HpaI"/>
    <property type="match status" value="1"/>
</dbReference>
<dbReference type="AlphaFoldDB" id="A0A3B0M5H6"/>
<dbReference type="InterPro" id="IPR011206">
    <property type="entry name" value="Citrate_lyase_beta/mcl1/mcl2"/>
</dbReference>
<dbReference type="GO" id="GO:0000287">
    <property type="term" value="F:magnesium ion binding"/>
    <property type="evidence" value="ECO:0007669"/>
    <property type="project" value="TreeGrafter"/>
</dbReference>
<proteinExistence type="predicted"/>
<organism evidence="7">
    <name type="scientific">Arsenophonus endosymbiont of Trialeurodes vaporariorum</name>
    <dbReference type="NCBI Taxonomy" id="235567"/>
    <lineage>
        <taxon>Bacteria</taxon>
        <taxon>Pseudomonadati</taxon>
        <taxon>Pseudomonadota</taxon>
        <taxon>Gammaproteobacteria</taxon>
        <taxon>Enterobacterales</taxon>
        <taxon>Morganellaceae</taxon>
        <taxon>Arsenophonus</taxon>
    </lineage>
</organism>
<evidence type="ECO:0000313" key="7">
    <source>
        <dbReference type="EMBL" id="SSW95378.1"/>
    </source>
</evidence>
<dbReference type="Gene3D" id="3.20.20.60">
    <property type="entry name" value="Phosphoenolpyruvate-binding domains"/>
    <property type="match status" value="1"/>
</dbReference>
<evidence type="ECO:0000256" key="2">
    <source>
        <dbReference type="ARBA" id="ARBA00022723"/>
    </source>
</evidence>
<name>A0A3B0M5H6_9GAMM</name>
<evidence type="ECO:0000256" key="5">
    <source>
        <dbReference type="PIRSR" id="PIRSR015582-2"/>
    </source>
</evidence>
<gene>
    <name evidence="7" type="ORF">ARTV_1236</name>
</gene>
<evidence type="ECO:0000259" key="6">
    <source>
        <dbReference type="Pfam" id="PF03328"/>
    </source>
</evidence>
<keyword evidence="7" id="KW-0456">Lyase</keyword>
<dbReference type="PIRSF" id="PIRSF015582">
    <property type="entry name" value="Cit_lyase_B"/>
    <property type="match status" value="1"/>
</dbReference>
<feature type="binding site" evidence="4">
    <location>
        <position position="130"/>
    </location>
    <ligand>
        <name>substrate</name>
    </ligand>
</feature>
<feature type="binding site" evidence="5">
    <location>
        <position position="155"/>
    </location>
    <ligand>
        <name>Mg(2+)</name>
        <dbReference type="ChEBI" id="CHEBI:18420"/>
    </ligand>
</feature>
<keyword evidence="2 5" id="KW-0479">Metal-binding</keyword>
<dbReference type="InterPro" id="IPR015813">
    <property type="entry name" value="Pyrv/PenolPyrv_kinase-like_dom"/>
</dbReference>
<keyword evidence="3 5" id="KW-0460">Magnesium</keyword>
<evidence type="ECO:0000256" key="4">
    <source>
        <dbReference type="PIRSR" id="PIRSR015582-1"/>
    </source>
</evidence>
<dbReference type="SUPFAM" id="SSF51621">
    <property type="entry name" value="Phosphoenolpyruvate/pyruvate domain"/>
    <property type="match status" value="1"/>
</dbReference>